<dbReference type="EMBL" id="BMXF01000007">
    <property type="protein sequence ID" value="GHB86460.1"/>
    <property type="molecule type" value="Genomic_DNA"/>
</dbReference>
<dbReference type="Gene3D" id="1.10.1740.10">
    <property type="match status" value="1"/>
</dbReference>
<keyword evidence="2" id="KW-0805">Transcription regulation</keyword>
<reference evidence="7 8" key="1">
    <citation type="journal article" date="2014" name="Int. J. Syst. Evol. Microbiol.">
        <title>Complete genome sequence of Corynebacterium casei LMG S-19264T (=DSM 44701T), isolated from a smear-ripened cheese.</title>
        <authorList>
            <consortium name="US DOE Joint Genome Institute (JGI-PGF)"/>
            <person name="Walter F."/>
            <person name="Albersmeier A."/>
            <person name="Kalinowski J."/>
            <person name="Ruckert C."/>
        </authorList>
    </citation>
    <scope>NUCLEOTIDE SEQUENCE [LARGE SCALE GENOMIC DNA]</scope>
    <source>
        <strain evidence="7 8">KCTC 12866</strain>
    </source>
</reference>
<comment type="similarity">
    <text evidence="1">Belongs to the sigma-70 factor family. ECF subfamily.</text>
</comment>
<keyword evidence="3" id="KW-0731">Sigma factor</keyword>
<keyword evidence="8" id="KW-1185">Reference proteome</keyword>
<dbReference type="GO" id="GO:0006352">
    <property type="term" value="P:DNA-templated transcription initiation"/>
    <property type="evidence" value="ECO:0007669"/>
    <property type="project" value="InterPro"/>
</dbReference>
<dbReference type="Pfam" id="PF04542">
    <property type="entry name" value="Sigma70_r2"/>
    <property type="match status" value="1"/>
</dbReference>
<evidence type="ECO:0000256" key="3">
    <source>
        <dbReference type="ARBA" id="ARBA00023082"/>
    </source>
</evidence>
<dbReference type="GO" id="GO:0016987">
    <property type="term" value="F:sigma factor activity"/>
    <property type="evidence" value="ECO:0007669"/>
    <property type="project" value="UniProtKB-KW"/>
</dbReference>
<evidence type="ECO:0000259" key="6">
    <source>
        <dbReference type="Pfam" id="PF08281"/>
    </source>
</evidence>
<evidence type="ECO:0000313" key="7">
    <source>
        <dbReference type="EMBL" id="GHB86460.1"/>
    </source>
</evidence>
<dbReference type="SUPFAM" id="SSF88946">
    <property type="entry name" value="Sigma2 domain of RNA polymerase sigma factors"/>
    <property type="match status" value="1"/>
</dbReference>
<gene>
    <name evidence="7" type="ORF">GCM10007390_47500</name>
</gene>
<protein>
    <submittedName>
        <fullName evidence="7">DNA-directed RNA polymerase sigma-70 factor</fullName>
    </submittedName>
</protein>
<dbReference type="InterPro" id="IPR039425">
    <property type="entry name" value="RNA_pol_sigma-70-like"/>
</dbReference>
<keyword evidence="7" id="KW-0240">DNA-directed RNA polymerase</keyword>
<dbReference type="InterPro" id="IPR007627">
    <property type="entry name" value="RNA_pol_sigma70_r2"/>
</dbReference>
<organism evidence="7 8">
    <name type="scientific">Persicitalea jodogahamensis</name>
    <dbReference type="NCBI Taxonomy" id="402147"/>
    <lineage>
        <taxon>Bacteria</taxon>
        <taxon>Pseudomonadati</taxon>
        <taxon>Bacteroidota</taxon>
        <taxon>Cytophagia</taxon>
        <taxon>Cytophagales</taxon>
        <taxon>Spirosomataceae</taxon>
        <taxon>Persicitalea</taxon>
    </lineage>
</organism>
<dbReference type="InterPro" id="IPR036388">
    <property type="entry name" value="WH-like_DNA-bd_sf"/>
</dbReference>
<evidence type="ECO:0000256" key="1">
    <source>
        <dbReference type="ARBA" id="ARBA00010641"/>
    </source>
</evidence>
<dbReference type="InterPro" id="IPR013325">
    <property type="entry name" value="RNA_pol_sigma_r2"/>
</dbReference>
<dbReference type="InterPro" id="IPR013324">
    <property type="entry name" value="RNA_pol_sigma_r3/r4-like"/>
</dbReference>
<sequence length="185" mass="21863">MRDHNPADEELVKLLKNDDAVAFGLIYRRYWRQLFTFVMRQLDSKEDAEEIVHDQMLSLWQNRANSNIRNLKVYLFVGTRNLVNKSIRERINIRKYREYQLLMGVGEHLDASDPPDANKLAEAIENVLKDMPEKTARIFRMSKMEEIPVKSIASKMELSEKAVEYHITKSMKLLRHQLKTFHSDN</sequence>
<comment type="caution">
    <text evidence="7">The sequence shown here is derived from an EMBL/GenBank/DDBJ whole genome shotgun (WGS) entry which is preliminary data.</text>
</comment>
<dbReference type="GO" id="GO:0000428">
    <property type="term" value="C:DNA-directed RNA polymerase complex"/>
    <property type="evidence" value="ECO:0007669"/>
    <property type="project" value="UniProtKB-KW"/>
</dbReference>
<evidence type="ECO:0000256" key="2">
    <source>
        <dbReference type="ARBA" id="ARBA00023015"/>
    </source>
</evidence>
<dbReference type="PANTHER" id="PTHR43133:SF46">
    <property type="entry name" value="RNA POLYMERASE SIGMA-70 FACTOR ECF SUBFAMILY"/>
    <property type="match status" value="1"/>
</dbReference>
<dbReference type="Proteomes" id="UP000598271">
    <property type="component" value="Unassembled WGS sequence"/>
</dbReference>
<dbReference type="SUPFAM" id="SSF88659">
    <property type="entry name" value="Sigma3 and sigma4 domains of RNA polymerase sigma factors"/>
    <property type="match status" value="1"/>
</dbReference>
<evidence type="ECO:0000256" key="4">
    <source>
        <dbReference type="ARBA" id="ARBA00023163"/>
    </source>
</evidence>
<dbReference type="AlphaFoldDB" id="A0A8J3D7P3"/>
<dbReference type="InterPro" id="IPR013249">
    <property type="entry name" value="RNA_pol_sigma70_r4_t2"/>
</dbReference>
<keyword evidence="4" id="KW-0804">Transcription</keyword>
<feature type="domain" description="RNA polymerase sigma factor 70 region 4 type 2" evidence="6">
    <location>
        <begin position="122"/>
        <end position="174"/>
    </location>
</feature>
<dbReference type="PANTHER" id="PTHR43133">
    <property type="entry name" value="RNA POLYMERASE ECF-TYPE SIGMA FACTO"/>
    <property type="match status" value="1"/>
</dbReference>
<dbReference type="Pfam" id="PF08281">
    <property type="entry name" value="Sigma70_r4_2"/>
    <property type="match status" value="1"/>
</dbReference>
<accession>A0A8J3D7P3</accession>
<evidence type="ECO:0000313" key="8">
    <source>
        <dbReference type="Proteomes" id="UP000598271"/>
    </source>
</evidence>
<dbReference type="RefSeq" id="WP_189568258.1">
    <property type="nucleotide sequence ID" value="NZ_BMXF01000007.1"/>
</dbReference>
<evidence type="ECO:0000259" key="5">
    <source>
        <dbReference type="Pfam" id="PF04542"/>
    </source>
</evidence>
<name>A0A8J3D7P3_9BACT</name>
<dbReference type="NCBIfam" id="TIGR02937">
    <property type="entry name" value="sigma70-ECF"/>
    <property type="match status" value="1"/>
</dbReference>
<proteinExistence type="inferred from homology"/>
<dbReference type="InterPro" id="IPR014284">
    <property type="entry name" value="RNA_pol_sigma-70_dom"/>
</dbReference>
<feature type="domain" description="RNA polymerase sigma-70 region 2" evidence="5">
    <location>
        <begin position="26"/>
        <end position="89"/>
    </location>
</feature>
<dbReference type="GO" id="GO:0003677">
    <property type="term" value="F:DNA binding"/>
    <property type="evidence" value="ECO:0007669"/>
    <property type="project" value="InterPro"/>
</dbReference>
<dbReference type="Gene3D" id="1.10.10.10">
    <property type="entry name" value="Winged helix-like DNA-binding domain superfamily/Winged helix DNA-binding domain"/>
    <property type="match status" value="1"/>
</dbReference>